<organism evidence="3 4">
    <name type="scientific">Gymnopus androsaceus JB14</name>
    <dbReference type="NCBI Taxonomy" id="1447944"/>
    <lineage>
        <taxon>Eukaryota</taxon>
        <taxon>Fungi</taxon>
        <taxon>Dikarya</taxon>
        <taxon>Basidiomycota</taxon>
        <taxon>Agaricomycotina</taxon>
        <taxon>Agaricomycetes</taxon>
        <taxon>Agaricomycetidae</taxon>
        <taxon>Agaricales</taxon>
        <taxon>Marasmiineae</taxon>
        <taxon>Omphalotaceae</taxon>
        <taxon>Gymnopus</taxon>
    </lineage>
</organism>
<sequence>MSVRLQIWLFPLVLCSWPARSLLKTLKCSKYARIGYVVTQLTILGIYYYISMVVSRGFLPSII</sequence>
<keyword evidence="2" id="KW-0732">Signal</keyword>
<name>A0A6A4IG60_9AGAR</name>
<evidence type="ECO:0000313" key="4">
    <source>
        <dbReference type="Proteomes" id="UP000799118"/>
    </source>
</evidence>
<accession>A0A6A4IG60</accession>
<feature type="signal peptide" evidence="2">
    <location>
        <begin position="1"/>
        <end position="21"/>
    </location>
</feature>
<proteinExistence type="predicted"/>
<evidence type="ECO:0000256" key="1">
    <source>
        <dbReference type="SAM" id="Phobius"/>
    </source>
</evidence>
<keyword evidence="1" id="KW-0812">Transmembrane</keyword>
<reference evidence="3" key="1">
    <citation type="journal article" date="2019" name="Environ. Microbiol.">
        <title>Fungal ecological strategies reflected in gene transcription - a case study of two litter decomposers.</title>
        <authorList>
            <person name="Barbi F."/>
            <person name="Kohler A."/>
            <person name="Barry K."/>
            <person name="Baskaran P."/>
            <person name="Daum C."/>
            <person name="Fauchery L."/>
            <person name="Ihrmark K."/>
            <person name="Kuo A."/>
            <person name="LaButti K."/>
            <person name="Lipzen A."/>
            <person name="Morin E."/>
            <person name="Grigoriev I.V."/>
            <person name="Henrissat B."/>
            <person name="Lindahl B."/>
            <person name="Martin F."/>
        </authorList>
    </citation>
    <scope>NUCLEOTIDE SEQUENCE</scope>
    <source>
        <strain evidence="3">JB14</strain>
    </source>
</reference>
<gene>
    <name evidence="3" type="ORF">BT96DRAFT_911948</name>
</gene>
<feature type="transmembrane region" description="Helical" evidence="1">
    <location>
        <begin position="31"/>
        <end position="50"/>
    </location>
</feature>
<evidence type="ECO:0000256" key="2">
    <source>
        <dbReference type="SAM" id="SignalP"/>
    </source>
</evidence>
<dbReference type="Proteomes" id="UP000799118">
    <property type="component" value="Unassembled WGS sequence"/>
</dbReference>
<dbReference type="AlphaFoldDB" id="A0A6A4IG60"/>
<dbReference type="EMBL" id="ML769383">
    <property type="protein sequence ID" value="KAE9411332.1"/>
    <property type="molecule type" value="Genomic_DNA"/>
</dbReference>
<keyword evidence="1" id="KW-1133">Transmembrane helix</keyword>
<evidence type="ECO:0000313" key="3">
    <source>
        <dbReference type="EMBL" id="KAE9411332.1"/>
    </source>
</evidence>
<keyword evidence="1" id="KW-0472">Membrane</keyword>
<protein>
    <submittedName>
        <fullName evidence="3">Uncharacterized protein</fullName>
    </submittedName>
</protein>
<feature type="chain" id="PRO_5025631745" evidence="2">
    <location>
        <begin position="22"/>
        <end position="63"/>
    </location>
</feature>
<keyword evidence="4" id="KW-1185">Reference proteome</keyword>